<proteinExistence type="predicted"/>
<organism evidence="2 3">
    <name type="scientific">Lancefieldella rimae</name>
    <dbReference type="NCBI Taxonomy" id="1383"/>
    <lineage>
        <taxon>Bacteria</taxon>
        <taxon>Bacillati</taxon>
        <taxon>Actinomycetota</taxon>
        <taxon>Coriobacteriia</taxon>
        <taxon>Coriobacteriales</taxon>
        <taxon>Atopobiaceae</taxon>
        <taxon>Lancefieldella</taxon>
    </lineage>
</organism>
<dbReference type="PROSITE" id="PS51459">
    <property type="entry name" value="FIDO"/>
    <property type="match status" value="1"/>
</dbReference>
<dbReference type="InterPro" id="IPR036390">
    <property type="entry name" value="WH_DNA-bd_sf"/>
</dbReference>
<keyword evidence="3" id="KW-1185">Reference proteome</keyword>
<comment type="caution">
    <text evidence="2">The sequence shown here is derived from an EMBL/GenBank/DDBJ whole genome shotgun (WGS) entry which is preliminary data.</text>
</comment>
<reference evidence="2 3" key="1">
    <citation type="journal article" date="2015" name="Genome Announc.">
        <title>Expanding the biotechnology potential of lactobacilli through comparative genomics of 213 strains and associated genera.</title>
        <authorList>
            <person name="Sun Z."/>
            <person name="Harris H.M."/>
            <person name="McCann A."/>
            <person name="Guo C."/>
            <person name="Argimon S."/>
            <person name="Zhang W."/>
            <person name="Yang X."/>
            <person name="Jeffery I.B."/>
            <person name="Cooney J.C."/>
            <person name="Kagawa T.F."/>
            <person name="Liu W."/>
            <person name="Song Y."/>
            <person name="Salvetti E."/>
            <person name="Wrobel A."/>
            <person name="Rasinkangas P."/>
            <person name="Parkhill J."/>
            <person name="Rea M.C."/>
            <person name="O'Sullivan O."/>
            <person name="Ritari J."/>
            <person name="Douillard F.P."/>
            <person name="Paul Ross R."/>
            <person name="Yang R."/>
            <person name="Briner A.E."/>
            <person name="Felis G.E."/>
            <person name="de Vos W.M."/>
            <person name="Barrangou R."/>
            <person name="Klaenhammer T.R."/>
            <person name="Caufield P.W."/>
            <person name="Cui Y."/>
            <person name="Zhang H."/>
            <person name="O'Toole P.W."/>
        </authorList>
    </citation>
    <scope>NUCLEOTIDE SEQUENCE [LARGE SCALE GENOMIC DNA]</scope>
    <source>
        <strain evidence="2 3">DSM 7090</strain>
    </source>
</reference>
<dbReference type="Pfam" id="PF02661">
    <property type="entry name" value="Fic"/>
    <property type="match status" value="1"/>
</dbReference>
<name>A0ABR5PY74_9ACTN</name>
<dbReference type="InterPro" id="IPR040198">
    <property type="entry name" value="Fido_containing"/>
</dbReference>
<dbReference type="SUPFAM" id="SSF140931">
    <property type="entry name" value="Fic-like"/>
    <property type="match status" value="1"/>
</dbReference>
<dbReference type="InterPro" id="IPR003812">
    <property type="entry name" value="Fido"/>
</dbReference>
<dbReference type="PANTHER" id="PTHR13504:SF38">
    <property type="entry name" value="FIDO DOMAIN-CONTAINING PROTEIN"/>
    <property type="match status" value="1"/>
</dbReference>
<dbReference type="Proteomes" id="UP000051927">
    <property type="component" value="Unassembled WGS sequence"/>
</dbReference>
<dbReference type="PANTHER" id="PTHR13504">
    <property type="entry name" value="FIDO DOMAIN-CONTAINING PROTEIN DDB_G0283145"/>
    <property type="match status" value="1"/>
</dbReference>
<dbReference type="Gene3D" id="1.10.3290.10">
    <property type="entry name" value="Fido-like domain"/>
    <property type="match status" value="1"/>
</dbReference>
<evidence type="ECO:0000313" key="2">
    <source>
        <dbReference type="EMBL" id="KRO01348.1"/>
    </source>
</evidence>
<dbReference type="InterPro" id="IPR036388">
    <property type="entry name" value="WH-like_DNA-bd_sf"/>
</dbReference>
<dbReference type="EMBL" id="JQCP01000005">
    <property type="protein sequence ID" value="KRO01348.1"/>
    <property type="molecule type" value="Genomic_DNA"/>
</dbReference>
<dbReference type="SUPFAM" id="SSF46785">
    <property type="entry name" value="Winged helix' DNA-binding domain"/>
    <property type="match status" value="1"/>
</dbReference>
<evidence type="ECO:0000313" key="3">
    <source>
        <dbReference type="Proteomes" id="UP000051927"/>
    </source>
</evidence>
<dbReference type="InterPro" id="IPR036597">
    <property type="entry name" value="Fido-like_dom_sf"/>
</dbReference>
<gene>
    <name evidence="2" type="ORF">IV60_GL001517</name>
</gene>
<protein>
    <submittedName>
        <fullName evidence="2">Fic family protein</fullName>
    </submittedName>
</protein>
<dbReference type="RefSeq" id="WP_003150639.1">
    <property type="nucleotide sequence ID" value="NZ_JQCP01000005.1"/>
</dbReference>
<accession>A0ABR5PY74</accession>
<evidence type="ECO:0000259" key="1">
    <source>
        <dbReference type="PROSITE" id="PS51459"/>
    </source>
</evidence>
<sequence>MSYQPPFTLNNQMLDYVADIAQKVGQVDAYGQLSRSPQLRKENRIRTIHSSLAIENNTLSLEQVTAVIEGKHVIAPPKDLLEVQNAIKVYEDINSFDPLAIDDLLRAHKQLMGGLVSEAGRLRSGNVGVFAGDKLIHAGTPAKYVPNVLADLFSWLASGEVHPLITSCVFHYEFEFIHPFQDGNGRMGRLWQTLILSRWNDLFAWLPVETLVKEHQEDYYDTLAGSDEQGDCTQFIEFMLGMISQALDDVITSGNDDGINDGINDGIKNEAENMRERLLLLVRKNPSMTVKQMASELGVSIRQAERIVSSLKQDKKLVRIGANRNGRWEVR</sequence>
<dbReference type="GeneID" id="84905267"/>
<feature type="domain" description="Fido" evidence="1">
    <location>
        <begin position="99"/>
        <end position="241"/>
    </location>
</feature>
<dbReference type="Gene3D" id="1.10.10.10">
    <property type="entry name" value="Winged helix-like DNA-binding domain superfamily/Winged helix DNA-binding domain"/>
    <property type="match status" value="1"/>
</dbReference>